<comment type="caution">
    <text evidence="2">The sequence shown here is derived from an EMBL/GenBank/DDBJ whole genome shotgun (WGS) entry which is preliminary data.</text>
</comment>
<sequence>ALARNASQPDLSEAEVRHLLEQLRALISSDPQFAEASSSESEEDRPLDHLVAPAQSRVPRRAKKGALAKLLGPPVVHQFSVFANVSRVTDIPLEALDDLLVQFIDRPI</sequence>
<evidence type="ECO:0000256" key="1">
    <source>
        <dbReference type="SAM" id="MobiDB-lite"/>
    </source>
</evidence>
<reference evidence="2" key="1">
    <citation type="submission" date="2023-10" db="EMBL/GenBank/DDBJ databases">
        <authorList>
            <person name="Chen Y."/>
            <person name="Shah S."/>
            <person name="Dougan E. K."/>
            <person name="Thang M."/>
            <person name="Chan C."/>
        </authorList>
    </citation>
    <scope>NUCLEOTIDE SEQUENCE [LARGE SCALE GENOMIC DNA]</scope>
</reference>
<evidence type="ECO:0000313" key="2">
    <source>
        <dbReference type="EMBL" id="CAK0868052.1"/>
    </source>
</evidence>
<feature type="non-terminal residue" evidence="2">
    <location>
        <position position="1"/>
    </location>
</feature>
<keyword evidence="3" id="KW-1185">Reference proteome</keyword>
<dbReference type="Proteomes" id="UP001189429">
    <property type="component" value="Unassembled WGS sequence"/>
</dbReference>
<proteinExistence type="predicted"/>
<name>A0ABN9V9H9_9DINO</name>
<feature type="non-terminal residue" evidence="2">
    <location>
        <position position="108"/>
    </location>
</feature>
<accession>A0ABN9V9H9</accession>
<dbReference type="EMBL" id="CAUYUJ010016710">
    <property type="protein sequence ID" value="CAK0868052.1"/>
    <property type="molecule type" value="Genomic_DNA"/>
</dbReference>
<feature type="region of interest" description="Disordered" evidence="1">
    <location>
        <begin position="31"/>
        <end position="50"/>
    </location>
</feature>
<protein>
    <submittedName>
        <fullName evidence="2">Uncharacterized protein</fullName>
    </submittedName>
</protein>
<evidence type="ECO:0000313" key="3">
    <source>
        <dbReference type="Proteomes" id="UP001189429"/>
    </source>
</evidence>
<organism evidence="2 3">
    <name type="scientific">Prorocentrum cordatum</name>
    <dbReference type="NCBI Taxonomy" id="2364126"/>
    <lineage>
        <taxon>Eukaryota</taxon>
        <taxon>Sar</taxon>
        <taxon>Alveolata</taxon>
        <taxon>Dinophyceae</taxon>
        <taxon>Prorocentrales</taxon>
        <taxon>Prorocentraceae</taxon>
        <taxon>Prorocentrum</taxon>
    </lineage>
</organism>
<gene>
    <name evidence="2" type="ORF">PCOR1329_LOCUS54833</name>
</gene>